<dbReference type="NCBIfam" id="TIGR00074">
    <property type="entry name" value="hypC_hupF"/>
    <property type="match status" value="1"/>
</dbReference>
<comment type="similarity">
    <text evidence="1">Belongs to the HupF/HypC family.</text>
</comment>
<name>A0A7V0LU58_UNCW3</name>
<dbReference type="Proteomes" id="UP000886381">
    <property type="component" value="Unassembled WGS sequence"/>
</dbReference>
<dbReference type="PROSITE" id="PS01097">
    <property type="entry name" value="HUPF_HYPC"/>
    <property type="match status" value="1"/>
</dbReference>
<sequence length="72" mass="7964">MCLGIPVKIVEKKGSVGIGEIGGVKREVDLRLVNNVKVGDYVILHAGFAIQVLDEKEAEEMLSLLREVFERL</sequence>
<dbReference type="InterPro" id="IPR019812">
    <property type="entry name" value="Hydgase_assmbl_chp_CS"/>
</dbReference>
<dbReference type="FunFam" id="2.30.30.140:FF:000022">
    <property type="entry name" value="Hydrogenase assembly chaperone HybG"/>
    <property type="match status" value="1"/>
</dbReference>
<dbReference type="PANTHER" id="PTHR35177:SF2">
    <property type="entry name" value="HYDROGENASE MATURATION FACTOR HYBG"/>
    <property type="match status" value="1"/>
</dbReference>
<protein>
    <submittedName>
        <fullName evidence="2">HypC/HybG/HupF family hydrogenase formation chaperone</fullName>
    </submittedName>
</protein>
<dbReference type="EMBL" id="DRDR01000106">
    <property type="protein sequence ID" value="HDL60312.1"/>
    <property type="molecule type" value="Genomic_DNA"/>
</dbReference>
<comment type="caution">
    <text evidence="2">The sequence shown here is derived from an EMBL/GenBank/DDBJ whole genome shotgun (WGS) entry which is preliminary data.</text>
</comment>
<dbReference type="Gene3D" id="2.30.30.140">
    <property type="match status" value="1"/>
</dbReference>
<dbReference type="GO" id="GO:0005506">
    <property type="term" value="F:iron ion binding"/>
    <property type="evidence" value="ECO:0007669"/>
    <property type="project" value="TreeGrafter"/>
</dbReference>
<dbReference type="PRINTS" id="PR00445">
    <property type="entry name" value="HUPFHYPC"/>
</dbReference>
<dbReference type="GO" id="GO:1902670">
    <property type="term" value="F:carbon dioxide binding"/>
    <property type="evidence" value="ECO:0007669"/>
    <property type="project" value="TreeGrafter"/>
</dbReference>
<reference evidence="2" key="1">
    <citation type="journal article" date="2020" name="mSystems">
        <title>Genome- and Community-Level Interaction Insights into Carbon Utilization and Element Cycling Functions of Hydrothermarchaeota in Hydrothermal Sediment.</title>
        <authorList>
            <person name="Zhou Z."/>
            <person name="Liu Y."/>
            <person name="Xu W."/>
            <person name="Pan J."/>
            <person name="Luo Z.H."/>
            <person name="Li M."/>
        </authorList>
    </citation>
    <scope>NUCLEOTIDE SEQUENCE [LARGE SCALE GENOMIC DNA]</scope>
    <source>
        <strain evidence="2">HyVt-28</strain>
    </source>
</reference>
<accession>A0A7V0LU58</accession>
<evidence type="ECO:0000313" key="2">
    <source>
        <dbReference type="EMBL" id="HDL60312.1"/>
    </source>
</evidence>
<dbReference type="PANTHER" id="PTHR35177">
    <property type="entry name" value="HYDROGENASE MATURATION FACTOR HYBG"/>
    <property type="match status" value="1"/>
</dbReference>
<dbReference type="AlphaFoldDB" id="A0A7V0LU58"/>
<evidence type="ECO:0000256" key="1">
    <source>
        <dbReference type="ARBA" id="ARBA00006018"/>
    </source>
</evidence>
<proteinExistence type="inferred from homology"/>
<organism evidence="2">
    <name type="scientific">candidate division WOR-3 bacterium</name>
    <dbReference type="NCBI Taxonomy" id="2052148"/>
    <lineage>
        <taxon>Bacteria</taxon>
        <taxon>Bacteria division WOR-3</taxon>
    </lineage>
</organism>
<dbReference type="Pfam" id="PF01455">
    <property type="entry name" value="HupF_HypC"/>
    <property type="match status" value="1"/>
</dbReference>
<dbReference type="GO" id="GO:0051604">
    <property type="term" value="P:protein maturation"/>
    <property type="evidence" value="ECO:0007669"/>
    <property type="project" value="TreeGrafter"/>
</dbReference>
<gene>
    <name evidence="2" type="ORF">ENH14_02530</name>
</gene>
<dbReference type="InterPro" id="IPR001109">
    <property type="entry name" value="Hydrogenase_HupF/HypC"/>
</dbReference>
<dbReference type="SUPFAM" id="SSF159127">
    <property type="entry name" value="HupF/HypC-like"/>
    <property type="match status" value="1"/>
</dbReference>